<evidence type="ECO:0000313" key="1">
    <source>
        <dbReference type="EMBL" id="PYE52866.1"/>
    </source>
</evidence>
<evidence type="ECO:0000313" key="2">
    <source>
        <dbReference type="Proteomes" id="UP000248326"/>
    </source>
</evidence>
<dbReference type="Proteomes" id="UP000248326">
    <property type="component" value="Unassembled WGS sequence"/>
</dbReference>
<gene>
    <name evidence="1" type="ORF">DES52_11137</name>
</gene>
<dbReference type="RefSeq" id="WP_110887570.1">
    <property type="nucleotide sequence ID" value="NZ_QJSX01000011.1"/>
</dbReference>
<name>A0A318S8W9_9DEIO</name>
<organism evidence="1 2">
    <name type="scientific">Deinococcus yavapaiensis KR-236</name>
    <dbReference type="NCBI Taxonomy" id="694435"/>
    <lineage>
        <taxon>Bacteria</taxon>
        <taxon>Thermotogati</taxon>
        <taxon>Deinococcota</taxon>
        <taxon>Deinococci</taxon>
        <taxon>Deinococcales</taxon>
        <taxon>Deinococcaceae</taxon>
        <taxon>Deinococcus</taxon>
    </lineage>
</organism>
<reference evidence="1 2" key="1">
    <citation type="submission" date="2018-06" db="EMBL/GenBank/DDBJ databases">
        <title>Genomic Encyclopedia of Type Strains, Phase IV (KMG-IV): sequencing the most valuable type-strain genomes for metagenomic binning, comparative biology and taxonomic classification.</title>
        <authorList>
            <person name="Goeker M."/>
        </authorList>
    </citation>
    <scope>NUCLEOTIDE SEQUENCE [LARGE SCALE GENOMIC DNA]</scope>
    <source>
        <strain evidence="1 2">DSM 18048</strain>
    </source>
</reference>
<protein>
    <recommendedName>
        <fullName evidence="3">Quercetin dioxygenase-like cupin family protein</fullName>
    </recommendedName>
</protein>
<dbReference type="OrthoDB" id="69872at2"/>
<proteinExistence type="predicted"/>
<sequence length="100" mass="10740">MTIVRPQSLHLGRLASASESGALELPASGGTLRVLHLADERPDEPRACWYVCLAGRVIVDLPYANFAHLRSQEACRVEAGIPRTLTPIGAATVLVIEVQP</sequence>
<keyword evidence="2" id="KW-1185">Reference proteome</keyword>
<dbReference type="EMBL" id="QJSX01000011">
    <property type="protein sequence ID" value="PYE52866.1"/>
    <property type="molecule type" value="Genomic_DNA"/>
</dbReference>
<comment type="caution">
    <text evidence="1">The sequence shown here is derived from an EMBL/GenBank/DDBJ whole genome shotgun (WGS) entry which is preliminary data.</text>
</comment>
<accession>A0A318S8W9</accession>
<dbReference type="AlphaFoldDB" id="A0A318S8W9"/>
<evidence type="ECO:0008006" key="3">
    <source>
        <dbReference type="Google" id="ProtNLM"/>
    </source>
</evidence>